<dbReference type="EMBL" id="FNUX01000003">
    <property type="protein sequence ID" value="SEF53111.1"/>
    <property type="molecule type" value="Genomic_DNA"/>
</dbReference>
<name>A0A1H5STE4_9PROT</name>
<proteinExistence type="predicted"/>
<reference evidence="1 2" key="1">
    <citation type="submission" date="2016-10" db="EMBL/GenBank/DDBJ databases">
        <authorList>
            <person name="de Groot N.N."/>
        </authorList>
    </citation>
    <scope>NUCLEOTIDE SEQUENCE [LARGE SCALE GENOMIC DNA]</scope>
    <source>
        <strain evidence="1 2">Nm13</strain>
    </source>
</reference>
<dbReference type="RefSeq" id="WP_103965537.1">
    <property type="nucleotide sequence ID" value="NZ_FNUX01000003.1"/>
</dbReference>
<gene>
    <name evidence="1" type="ORF">SAMN05216334_10345</name>
</gene>
<accession>A0A1H5STE4</accession>
<protein>
    <submittedName>
        <fullName evidence="1">Plasmid recombination enzyme</fullName>
    </submittedName>
</protein>
<dbReference type="GO" id="GO:0006310">
    <property type="term" value="P:DNA recombination"/>
    <property type="evidence" value="ECO:0007669"/>
    <property type="project" value="InterPro"/>
</dbReference>
<evidence type="ECO:0000313" key="1">
    <source>
        <dbReference type="EMBL" id="SEF53111.1"/>
    </source>
</evidence>
<organism evidence="1 2">
    <name type="scientific">Nitrosomonas ureae</name>
    <dbReference type="NCBI Taxonomy" id="44577"/>
    <lineage>
        <taxon>Bacteria</taxon>
        <taxon>Pseudomonadati</taxon>
        <taxon>Pseudomonadota</taxon>
        <taxon>Betaproteobacteria</taxon>
        <taxon>Nitrosomonadales</taxon>
        <taxon>Nitrosomonadaceae</taxon>
        <taxon>Nitrosomonas</taxon>
    </lineage>
</organism>
<dbReference type="Proteomes" id="UP000236753">
    <property type="component" value="Unassembled WGS sequence"/>
</dbReference>
<dbReference type="CDD" id="cd17242">
    <property type="entry name" value="MobM_relaxase"/>
    <property type="match status" value="1"/>
</dbReference>
<dbReference type="GO" id="GO:0003677">
    <property type="term" value="F:DNA binding"/>
    <property type="evidence" value="ECO:0007669"/>
    <property type="project" value="InterPro"/>
</dbReference>
<dbReference type="AlphaFoldDB" id="A0A1H5STE4"/>
<dbReference type="Pfam" id="PF01076">
    <property type="entry name" value="Mob_Pre"/>
    <property type="match status" value="1"/>
</dbReference>
<dbReference type="Gene3D" id="3.30.930.30">
    <property type="match status" value="1"/>
</dbReference>
<sequence length="257" mass="28572">MAASHLLRLGKVKGKNGVLNALKHNKRTLQAERAAGANIDALRTSLNYSLTTSDSAESIDRHAKVLLLQAGIDQTRTNQVMGIEIIFSLPIDRHQQDTRPFFRDCLEWVKRHVPGVLLSFDVHLDESAPHAHALILPLLNNKMQGNKIMGGIGNLTRLINVFHAEVAGYYGLSRNDAKRMNGKTKESLERQILAVLAIDPVIKSLIWPCVRDAIHNDPLPYAQLLGINQKHQPAKYTGRSFVQIMTSKGKGKEINTI</sequence>
<dbReference type="OrthoDB" id="8536512at2"/>
<dbReference type="InterPro" id="IPR001668">
    <property type="entry name" value="Mob_Pre"/>
</dbReference>
<evidence type="ECO:0000313" key="2">
    <source>
        <dbReference type="Proteomes" id="UP000236753"/>
    </source>
</evidence>